<dbReference type="Gene3D" id="1.10.3720.10">
    <property type="entry name" value="MetI-like"/>
    <property type="match status" value="1"/>
</dbReference>
<dbReference type="Proteomes" id="UP001229409">
    <property type="component" value="Unassembled WGS sequence"/>
</dbReference>
<keyword evidence="3 6" id="KW-0812">Transmembrane</keyword>
<feature type="transmembrane region" description="Helical" evidence="6">
    <location>
        <begin position="177"/>
        <end position="198"/>
    </location>
</feature>
<proteinExistence type="inferred from homology"/>
<dbReference type="EMBL" id="JARVWT010000004">
    <property type="protein sequence ID" value="MDH2331468.1"/>
    <property type="molecule type" value="Genomic_DNA"/>
</dbReference>
<dbReference type="CDD" id="cd06261">
    <property type="entry name" value="TM_PBP2"/>
    <property type="match status" value="1"/>
</dbReference>
<sequence length="211" mass="22776">MIEYAIKHPDKLGIALLEHVEMLIVIMLISIVVTVLLTILALTSETISRLLIYIFSILYSIPSLALFAIMIPVTGLGKTTAITVLIAYNQYILLRQFIAGLNHVEQSIIEAATGLGMSRIQVLLHVRVPLAIKALFTGLRLASVSTVGMATIAAFINAGGLGSILNDGLRTMNIDKILWGSVLSACLAIGTNAVFIQFEKRIYIGSGRSLL</sequence>
<evidence type="ECO:0000256" key="2">
    <source>
        <dbReference type="ARBA" id="ARBA00022448"/>
    </source>
</evidence>
<evidence type="ECO:0000256" key="6">
    <source>
        <dbReference type="RuleBase" id="RU363032"/>
    </source>
</evidence>
<keyword evidence="5 6" id="KW-0472">Membrane</keyword>
<comment type="subcellular location">
    <subcellularLocation>
        <location evidence="6">Cell membrane</location>
        <topology evidence="6">Multi-pass membrane protein</topology>
    </subcellularLocation>
    <subcellularLocation>
        <location evidence="1">Membrane</location>
        <topology evidence="1">Multi-pass membrane protein</topology>
    </subcellularLocation>
</comment>
<dbReference type="Pfam" id="PF00528">
    <property type="entry name" value="BPD_transp_1"/>
    <property type="match status" value="1"/>
</dbReference>
<protein>
    <submittedName>
        <fullName evidence="8 9">ABC transporter permease</fullName>
    </submittedName>
</protein>
<evidence type="ECO:0000259" key="7">
    <source>
        <dbReference type="PROSITE" id="PS50928"/>
    </source>
</evidence>
<feature type="transmembrane region" description="Helical" evidence="6">
    <location>
        <begin position="50"/>
        <end position="70"/>
    </location>
</feature>
<comment type="caution">
    <text evidence="8">The sequence shown here is derived from an EMBL/GenBank/DDBJ whole genome shotgun (WGS) entry which is preliminary data.</text>
</comment>
<evidence type="ECO:0000256" key="1">
    <source>
        <dbReference type="ARBA" id="ARBA00004141"/>
    </source>
</evidence>
<gene>
    <name evidence="9" type="ORF">A7312_21505</name>
    <name evidence="8" type="ORF">QDS18_11330</name>
</gene>
<feature type="domain" description="ABC transmembrane type-1" evidence="7">
    <location>
        <begin position="16"/>
        <end position="200"/>
    </location>
</feature>
<dbReference type="AlphaFoldDB" id="A0AAJ3J5H4"/>
<accession>A0AAJ3J5H4</accession>
<dbReference type="EMBL" id="LYND01000033">
    <property type="protein sequence ID" value="ODA11209.1"/>
    <property type="molecule type" value="Genomic_DNA"/>
</dbReference>
<dbReference type="SUPFAM" id="SSF161098">
    <property type="entry name" value="MetI-like"/>
    <property type="match status" value="1"/>
</dbReference>
<evidence type="ECO:0000313" key="11">
    <source>
        <dbReference type="Proteomes" id="UP001229409"/>
    </source>
</evidence>
<evidence type="ECO:0000256" key="3">
    <source>
        <dbReference type="ARBA" id="ARBA00022692"/>
    </source>
</evidence>
<dbReference type="InterPro" id="IPR035906">
    <property type="entry name" value="MetI-like_sf"/>
</dbReference>
<dbReference type="RefSeq" id="WP_023988627.1">
    <property type="nucleotide sequence ID" value="NZ_CP011420.1"/>
</dbReference>
<keyword evidence="10" id="KW-1185">Reference proteome</keyword>
<organism evidence="8 11">
    <name type="scientific">Paenibacillus polymyxa</name>
    <name type="common">Bacillus polymyxa</name>
    <dbReference type="NCBI Taxonomy" id="1406"/>
    <lineage>
        <taxon>Bacteria</taxon>
        <taxon>Bacillati</taxon>
        <taxon>Bacillota</taxon>
        <taxon>Bacilli</taxon>
        <taxon>Bacillales</taxon>
        <taxon>Paenibacillaceae</taxon>
        <taxon>Paenibacillus</taxon>
    </lineage>
</organism>
<name>A0AAJ3J5H4_PAEPO</name>
<dbReference type="PANTHER" id="PTHR30177:SF4">
    <property type="entry name" value="OSMOPROTECTANT IMPORT PERMEASE PROTEIN OSMW"/>
    <property type="match status" value="1"/>
</dbReference>
<dbReference type="PANTHER" id="PTHR30177">
    <property type="entry name" value="GLYCINE BETAINE/L-PROLINE TRANSPORT SYSTEM PERMEASE PROTEIN PROW"/>
    <property type="match status" value="1"/>
</dbReference>
<feature type="transmembrane region" description="Helical" evidence="6">
    <location>
        <begin position="141"/>
        <end position="165"/>
    </location>
</feature>
<reference evidence="10" key="1">
    <citation type="submission" date="2016-05" db="EMBL/GenBank/DDBJ databases">
        <title>Whole genome shotgun sequencing of cultured foodborne pathogen.</title>
        <authorList>
            <person name="Zheng J."/>
            <person name="Timme R."/>
            <person name="Allard M."/>
            <person name="Strain E."/>
            <person name="Luo Y."/>
            <person name="Brown E."/>
        </authorList>
    </citation>
    <scope>NUCLEOTIDE SEQUENCE [LARGE SCALE GENOMIC DNA]</scope>
    <source>
        <strain evidence="10">CFSAN034343</strain>
    </source>
</reference>
<keyword evidence="4 6" id="KW-1133">Transmembrane helix</keyword>
<evidence type="ECO:0000313" key="10">
    <source>
        <dbReference type="Proteomes" id="UP000094974"/>
    </source>
</evidence>
<comment type="similarity">
    <text evidence="6">Belongs to the binding-protein-dependent transport system permease family.</text>
</comment>
<evidence type="ECO:0000313" key="9">
    <source>
        <dbReference type="EMBL" id="ODA11209.1"/>
    </source>
</evidence>
<dbReference type="GO" id="GO:0031460">
    <property type="term" value="P:glycine betaine transport"/>
    <property type="evidence" value="ECO:0007669"/>
    <property type="project" value="TreeGrafter"/>
</dbReference>
<dbReference type="PROSITE" id="PS50928">
    <property type="entry name" value="ABC_TM1"/>
    <property type="match status" value="1"/>
</dbReference>
<evidence type="ECO:0000256" key="5">
    <source>
        <dbReference type="ARBA" id="ARBA00023136"/>
    </source>
</evidence>
<dbReference type="GO" id="GO:0055085">
    <property type="term" value="P:transmembrane transport"/>
    <property type="evidence" value="ECO:0007669"/>
    <property type="project" value="InterPro"/>
</dbReference>
<dbReference type="InterPro" id="IPR051204">
    <property type="entry name" value="ABC_transp_perm/SBD"/>
</dbReference>
<evidence type="ECO:0000313" key="8">
    <source>
        <dbReference type="EMBL" id="MDH2331468.1"/>
    </source>
</evidence>
<reference evidence="8" key="3">
    <citation type="submission" date="2023-04" db="EMBL/GenBank/DDBJ databases">
        <title>Uncovering the Secrets of Slow-Growing Bacteria in Tropical Savanna Soil through Cultivation and Genomic Analysis.</title>
        <authorList>
            <person name="Goncalves O.S."/>
            <person name="Santana M.F."/>
        </authorList>
    </citation>
    <scope>NUCLEOTIDE SEQUENCE</scope>
    <source>
        <strain evidence="8">ANTI</strain>
    </source>
</reference>
<feature type="transmembrane region" description="Helical" evidence="6">
    <location>
        <begin position="22"/>
        <end position="43"/>
    </location>
</feature>
<evidence type="ECO:0000256" key="4">
    <source>
        <dbReference type="ARBA" id="ARBA00022989"/>
    </source>
</evidence>
<keyword evidence="2 6" id="KW-0813">Transport</keyword>
<dbReference type="InterPro" id="IPR000515">
    <property type="entry name" value="MetI-like"/>
</dbReference>
<dbReference type="GO" id="GO:0005886">
    <property type="term" value="C:plasma membrane"/>
    <property type="evidence" value="ECO:0007669"/>
    <property type="project" value="UniProtKB-SubCell"/>
</dbReference>
<dbReference type="Proteomes" id="UP000094974">
    <property type="component" value="Unassembled WGS sequence"/>
</dbReference>
<reference evidence="9" key="2">
    <citation type="submission" date="2016-05" db="EMBL/GenBank/DDBJ databases">
        <authorList>
            <person name="Zheng J."/>
            <person name="Timme R."/>
            <person name="Allard M."/>
            <person name="Strain E."/>
            <person name="Luo Y."/>
            <person name="Brown E."/>
        </authorList>
    </citation>
    <scope>NUCLEOTIDE SEQUENCE</scope>
    <source>
        <strain evidence="9">CFSAN034343</strain>
    </source>
</reference>